<feature type="domain" description="Beta-lactamase hydrolase-like protein phosphatase-like" evidence="1">
    <location>
        <begin position="5"/>
        <end position="111"/>
    </location>
</feature>
<dbReference type="Proteomes" id="UP000514752">
    <property type="component" value="Chromosome"/>
</dbReference>
<dbReference type="RefSeq" id="WP_182122868.1">
    <property type="nucleotide sequence ID" value="NZ_CP059567.1"/>
</dbReference>
<evidence type="ECO:0000259" key="1">
    <source>
        <dbReference type="Pfam" id="PF04273"/>
    </source>
</evidence>
<evidence type="ECO:0000313" key="2">
    <source>
        <dbReference type="EMBL" id="QMT41328.1"/>
    </source>
</evidence>
<gene>
    <name evidence="2" type="ORF">H3L94_04690</name>
</gene>
<reference evidence="2 3" key="1">
    <citation type="submission" date="2020-07" db="EMBL/GenBank/DDBJ databases">
        <title>Genomic diversity of species in the Neisseriaceae family.</title>
        <authorList>
            <person name="Vincent A.T."/>
            <person name="Bernet E."/>
            <person name="Veyrier F.J."/>
        </authorList>
    </citation>
    <scope>NUCLEOTIDE SEQUENCE [LARGE SCALE GENOMIC DNA]</scope>
    <source>
        <strain evidence="2 3">DSM 22244</strain>
    </source>
</reference>
<dbReference type="Pfam" id="PF04273">
    <property type="entry name" value="BLH_phosphatase"/>
    <property type="match status" value="1"/>
</dbReference>
<accession>A0A7D7S930</accession>
<dbReference type="GO" id="GO:0016787">
    <property type="term" value="F:hydrolase activity"/>
    <property type="evidence" value="ECO:0007669"/>
    <property type="project" value="InterPro"/>
</dbReference>
<dbReference type="SUPFAM" id="SSF52799">
    <property type="entry name" value="(Phosphotyrosine protein) phosphatases II"/>
    <property type="match status" value="1"/>
</dbReference>
<dbReference type="InterPro" id="IPR029021">
    <property type="entry name" value="Prot-tyrosine_phosphatase-like"/>
</dbReference>
<dbReference type="EMBL" id="CP059567">
    <property type="protein sequence ID" value="QMT41328.1"/>
    <property type="molecule type" value="Genomic_DNA"/>
</dbReference>
<name>A0A7D7S930_9NEIS</name>
<dbReference type="NCBIfam" id="TIGR01244">
    <property type="entry name" value="TIGR01244 family sulfur transferase"/>
    <property type="match status" value="1"/>
</dbReference>
<organism evidence="2 3">
    <name type="scientific">Neisseria shayeganii</name>
    <dbReference type="NCBI Taxonomy" id="607712"/>
    <lineage>
        <taxon>Bacteria</taxon>
        <taxon>Pseudomonadati</taxon>
        <taxon>Pseudomonadota</taxon>
        <taxon>Betaproteobacteria</taxon>
        <taxon>Neisseriales</taxon>
        <taxon>Neisseriaceae</taxon>
        <taxon>Neisseria</taxon>
    </lineage>
</organism>
<protein>
    <submittedName>
        <fullName evidence="2">TIGR01244 family phosphatase</fullName>
    </submittedName>
</protein>
<proteinExistence type="predicted"/>
<dbReference type="InterPro" id="IPR005939">
    <property type="entry name" value="BLH_phosphatase-like"/>
</dbReference>
<dbReference type="KEGG" id="nsg:H3L94_04690"/>
<dbReference type="Gene3D" id="3.90.190.10">
    <property type="entry name" value="Protein tyrosine phosphatase superfamily"/>
    <property type="match status" value="1"/>
</dbReference>
<dbReference type="AlphaFoldDB" id="A0A7D7S930"/>
<evidence type="ECO:0000313" key="3">
    <source>
        <dbReference type="Proteomes" id="UP000514752"/>
    </source>
</evidence>
<sequence>MSFGQLSPKLFVAPQVGRAEIEAAAAQGIRTLICNRPEGEEPGQPSTEQLRQWAAEAGIEHFIHQPVVAPQIQLSDAKTFAEAVAQSHSPVLAFCRTGTRSSILWALAEAAAGADPQQLLQTAAAAGIDLSAALPHLEAARP</sequence>